<dbReference type="PANTHER" id="PTHR44167:SF24">
    <property type="entry name" value="SERINE_THREONINE-PROTEIN KINASE CHK2"/>
    <property type="match status" value="1"/>
</dbReference>
<dbReference type="InterPro" id="IPR000719">
    <property type="entry name" value="Prot_kinase_dom"/>
</dbReference>
<dbReference type="Gene3D" id="1.10.510.10">
    <property type="entry name" value="Transferase(Phosphotransferase) domain 1"/>
    <property type="match status" value="1"/>
</dbReference>
<accession>A0A8S2FCR4</accession>
<dbReference type="PANTHER" id="PTHR44167">
    <property type="entry name" value="OVARIAN-SPECIFIC SERINE/THREONINE-PROTEIN KINASE LOK-RELATED"/>
    <property type="match status" value="1"/>
</dbReference>
<dbReference type="InterPro" id="IPR011009">
    <property type="entry name" value="Kinase-like_dom_sf"/>
</dbReference>
<dbReference type="AlphaFoldDB" id="A0A8S2FCR4"/>
<dbReference type="PROSITE" id="PS50011">
    <property type="entry name" value="PROTEIN_KINASE_DOM"/>
    <property type="match status" value="1"/>
</dbReference>
<name>A0A8S2FCR4_9BILA</name>
<dbReference type="EMBL" id="CAJNOK010027511">
    <property type="protein sequence ID" value="CAF1421307.1"/>
    <property type="molecule type" value="Genomic_DNA"/>
</dbReference>
<comment type="caution">
    <text evidence="2">The sequence shown here is derived from an EMBL/GenBank/DDBJ whole genome shotgun (WGS) entry which is preliminary data.</text>
</comment>
<feature type="domain" description="Protein kinase" evidence="1">
    <location>
        <begin position="37"/>
        <end position="279"/>
    </location>
</feature>
<dbReference type="GO" id="GO:0044773">
    <property type="term" value="P:mitotic DNA damage checkpoint signaling"/>
    <property type="evidence" value="ECO:0007669"/>
    <property type="project" value="TreeGrafter"/>
</dbReference>
<evidence type="ECO:0000259" key="1">
    <source>
        <dbReference type="PROSITE" id="PS50011"/>
    </source>
</evidence>
<evidence type="ECO:0000313" key="4">
    <source>
        <dbReference type="Proteomes" id="UP000677228"/>
    </source>
</evidence>
<dbReference type="SMART" id="SM00220">
    <property type="entry name" value="S_TKc"/>
    <property type="match status" value="1"/>
</dbReference>
<dbReference type="Gene3D" id="3.30.200.20">
    <property type="entry name" value="Phosphorylase Kinase, domain 1"/>
    <property type="match status" value="1"/>
</dbReference>
<dbReference type="InterPro" id="IPR008271">
    <property type="entry name" value="Ser/Thr_kinase_AS"/>
</dbReference>
<dbReference type="GO" id="GO:0004674">
    <property type="term" value="F:protein serine/threonine kinase activity"/>
    <property type="evidence" value="ECO:0007669"/>
    <property type="project" value="TreeGrafter"/>
</dbReference>
<reference evidence="2" key="1">
    <citation type="submission" date="2021-02" db="EMBL/GenBank/DDBJ databases">
        <authorList>
            <person name="Nowell W R."/>
        </authorList>
    </citation>
    <scope>NUCLEOTIDE SEQUENCE</scope>
</reference>
<evidence type="ECO:0000313" key="3">
    <source>
        <dbReference type="EMBL" id="CAF4221907.1"/>
    </source>
</evidence>
<proteinExistence type="predicted"/>
<dbReference type="Proteomes" id="UP000677228">
    <property type="component" value="Unassembled WGS sequence"/>
</dbReference>
<dbReference type="SUPFAM" id="SSF56112">
    <property type="entry name" value="Protein kinase-like (PK-like)"/>
    <property type="match status" value="1"/>
</dbReference>
<sequence length="281" mass="31590">MGNILGDYTENNYEQEWSVPEVPAPQPQFINIHGHKYRIIGIIGRGSIGAVFQAVTANGVPIAIKAVDLKQHPNPNRLIESIATEIQMSFSLKKESNHIAQMYDFDFDPRSGFAYLTMELGGDNLDQHLNKRGDMSPTHQQKIWKQLVNILIHLDLKPANLVFFGPVMKLVDMGIAQKGNSIGLGGAGTQGFSAPEMLLPKGRFVRNSYKADVYSAGAILYYMTYRVPPAYRGETSSYRPPPGIPMVRDKLINDVLKQCLQKDPSRRPNLQWLLRHPYTRN</sequence>
<dbReference type="GO" id="GO:0005634">
    <property type="term" value="C:nucleus"/>
    <property type="evidence" value="ECO:0007669"/>
    <property type="project" value="TreeGrafter"/>
</dbReference>
<gene>
    <name evidence="2" type="ORF">OVA965_LOCUS33703</name>
    <name evidence="3" type="ORF">TMI583_LOCUS34596</name>
</gene>
<dbReference type="EMBL" id="CAJOBA010049267">
    <property type="protein sequence ID" value="CAF4221907.1"/>
    <property type="molecule type" value="Genomic_DNA"/>
</dbReference>
<evidence type="ECO:0000313" key="2">
    <source>
        <dbReference type="EMBL" id="CAF1421307.1"/>
    </source>
</evidence>
<organism evidence="2 4">
    <name type="scientific">Didymodactylos carnosus</name>
    <dbReference type="NCBI Taxonomy" id="1234261"/>
    <lineage>
        <taxon>Eukaryota</taxon>
        <taxon>Metazoa</taxon>
        <taxon>Spiralia</taxon>
        <taxon>Gnathifera</taxon>
        <taxon>Rotifera</taxon>
        <taxon>Eurotatoria</taxon>
        <taxon>Bdelloidea</taxon>
        <taxon>Philodinida</taxon>
        <taxon>Philodinidae</taxon>
        <taxon>Didymodactylos</taxon>
    </lineage>
</organism>
<dbReference type="GO" id="GO:0005524">
    <property type="term" value="F:ATP binding"/>
    <property type="evidence" value="ECO:0007669"/>
    <property type="project" value="InterPro"/>
</dbReference>
<dbReference type="Pfam" id="PF00069">
    <property type="entry name" value="Pkinase"/>
    <property type="match status" value="1"/>
</dbReference>
<dbReference type="PROSITE" id="PS00108">
    <property type="entry name" value="PROTEIN_KINASE_ST"/>
    <property type="match status" value="1"/>
</dbReference>
<dbReference type="Proteomes" id="UP000682733">
    <property type="component" value="Unassembled WGS sequence"/>
</dbReference>
<dbReference type="GO" id="GO:0005737">
    <property type="term" value="C:cytoplasm"/>
    <property type="evidence" value="ECO:0007669"/>
    <property type="project" value="TreeGrafter"/>
</dbReference>
<protein>
    <recommendedName>
        <fullName evidence="1">Protein kinase domain-containing protein</fullName>
    </recommendedName>
</protein>